<dbReference type="AlphaFoldDB" id="A0A6P0C8V9"/>
<dbReference type="PANTHER" id="PTHR35335">
    <property type="entry name" value="UPF0716 PROTEIN FXSA"/>
    <property type="match status" value="1"/>
</dbReference>
<keyword evidence="2" id="KW-0812">Transmembrane</keyword>
<evidence type="ECO:0000256" key="1">
    <source>
        <dbReference type="SAM" id="MobiDB-lite"/>
    </source>
</evidence>
<feature type="compositionally biased region" description="Polar residues" evidence="1">
    <location>
        <begin position="149"/>
        <end position="163"/>
    </location>
</feature>
<feature type="region of interest" description="Disordered" evidence="1">
    <location>
        <begin position="121"/>
        <end position="163"/>
    </location>
</feature>
<keyword evidence="2" id="KW-1133">Transmembrane helix</keyword>
<sequence>MWLLIAFIAVPMIEIALFIKIGGAIGLGWTLAIVLITAVLGTWLVRTQGAMALGQLRSSFSDMRDPTEPLVHGAMILFAGALLLTPGFFTDAIGFSLLVPGLRQAAYRAIRARVDVQTFETRSQTYRQDPHPSDPQGDVIDAEYHEISDTAQNDKGSSGWTKH</sequence>
<evidence type="ECO:0000313" key="4">
    <source>
        <dbReference type="Proteomes" id="UP000468591"/>
    </source>
</evidence>
<name>A0A6P0C8V9_9RHOB</name>
<gene>
    <name evidence="3" type="ORF">GV827_03855</name>
</gene>
<keyword evidence="4" id="KW-1185">Reference proteome</keyword>
<dbReference type="Proteomes" id="UP000468591">
    <property type="component" value="Unassembled WGS sequence"/>
</dbReference>
<organism evidence="3 4">
    <name type="scientific">Sulfitobacter sediminilitoris</name>
    <dbReference type="NCBI Taxonomy" id="2698830"/>
    <lineage>
        <taxon>Bacteria</taxon>
        <taxon>Pseudomonadati</taxon>
        <taxon>Pseudomonadota</taxon>
        <taxon>Alphaproteobacteria</taxon>
        <taxon>Rhodobacterales</taxon>
        <taxon>Roseobacteraceae</taxon>
        <taxon>Sulfitobacter</taxon>
    </lineage>
</organism>
<dbReference type="PANTHER" id="PTHR35335:SF1">
    <property type="entry name" value="UPF0716 PROTEIN FXSA"/>
    <property type="match status" value="1"/>
</dbReference>
<dbReference type="InterPro" id="IPR007313">
    <property type="entry name" value="FxsA"/>
</dbReference>
<proteinExistence type="predicted"/>
<reference evidence="3 4" key="1">
    <citation type="submission" date="2020-01" db="EMBL/GenBank/DDBJ databases">
        <title>Sulfitobacter sediminilitoris sp. nov., isolated from a tidal flat.</title>
        <authorList>
            <person name="Park S."/>
            <person name="Yoon J.-H."/>
        </authorList>
    </citation>
    <scope>NUCLEOTIDE SEQUENCE [LARGE SCALE GENOMIC DNA]</scope>
    <source>
        <strain evidence="3 4">JBTF-M27</strain>
    </source>
</reference>
<feature type="transmembrane region" description="Helical" evidence="2">
    <location>
        <begin position="28"/>
        <end position="49"/>
    </location>
</feature>
<dbReference type="Pfam" id="PF04186">
    <property type="entry name" value="FxsA"/>
    <property type="match status" value="1"/>
</dbReference>
<dbReference type="EMBL" id="JAABNT010000002">
    <property type="protein sequence ID" value="NEK21536.1"/>
    <property type="molecule type" value="Genomic_DNA"/>
</dbReference>
<dbReference type="RefSeq" id="WP_164352386.1">
    <property type="nucleotide sequence ID" value="NZ_JAABNT010000002.1"/>
</dbReference>
<protein>
    <submittedName>
        <fullName evidence="3">FxsA family protein</fullName>
    </submittedName>
</protein>
<accession>A0A6P0C8V9</accession>
<evidence type="ECO:0000256" key="2">
    <source>
        <dbReference type="SAM" id="Phobius"/>
    </source>
</evidence>
<dbReference type="GO" id="GO:0016020">
    <property type="term" value="C:membrane"/>
    <property type="evidence" value="ECO:0007669"/>
    <property type="project" value="InterPro"/>
</dbReference>
<dbReference type="NCBIfam" id="NF008528">
    <property type="entry name" value="PRK11463.1-2"/>
    <property type="match status" value="1"/>
</dbReference>
<comment type="caution">
    <text evidence="3">The sequence shown here is derived from an EMBL/GenBank/DDBJ whole genome shotgun (WGS) entry which is preliminary data.</text>
</comment>
<keyword evidence="2" id="KW-0472">Membrane</keyword>
<feature type="transmembrane region" description="Helical" evidence="2">
    <location>
        <begin position="70"/>
        <end position="89"/>
    </location>
</feature>
<evidence type="ECO:0000313" key="3">
    <source>
        <dbReference type="EMBL" id="NEK21536.1"/>
    </source>
</evidence>